<accession>A0A1W1BC69</accession>
<name>A0A1W1BC69_9ZZZZ</name>
<proteinExistence type="predicted"/>
<organism evidence="2">
    <name type="scientific">hydrothermal vent metagenome</name>
    <dbReference type="NCBI Taxonomy" id="652676"/>
    <lineage>
        <taxon>unclassified sequences</taxon>
        <taxon>metagenomes</taxon>
        <taxon>ecological metagenomes</taxon>
    </lineage>
</organism>
<feature type="region of interest" description="Disordered" evidence="1">
    <location>
        <begin position="1"/>
        <end position="23"/>
    </location>
</feature>
<protein>
    <submittedName>
        <fullName evidence="2">Uncharacterized protein</fullName>
    </submittedName>
</protein>
<sequence length="40" mass="4654">MTNKSARITPLLPNAMKSQSEKKSTQKSYILIYLKKRELN</sequence>
<evidence type="ECO:0000256" key="1">
    <source>
        <dbReference type="SAM" id="MobiDB-lite"/>
    </source>
</evidence>
<reference evidence="2" key="1">
    <citation type="submission" date="2016-10" db="EMBL/GenBank/DDBJ databases">
        <authorList>
            <person name="de Groot N.N."/>
        </authorList>
    </citation>
    <scope>NUCLEOTIDE SEQUENCE</scope>
</reference>
<gene>
    <name evidence="2" type="ORF">MNB_SV-6-1621</name>
</gene>
<evidence type="ECO:0000313" key="2">
    <source>
        <dbReference type="EMBL" id="SFV51112.1"/>
    </source>
</evidence>
<dbReference type="EMBL" id="FPHC01000018">
    <property type="protein sequence ID" value="SFV51112.1"/>
    <property type="molecule type" value="Genomic_DNA"/>
</dbReference>
<dbReference type="AlphaFoldDB" id="A0A1W1BC69"/>